<keyword evidence="4 9" id="KW-0378">Hydrolase</keyword>
<feature type="domain" description="Glycosyl hydrolase family 4 C-terminal" evidence="10">
    <location>
        <begin position="195"/>
        <end position="417"/>
    </location>
</feature>
<evidence type="ECO:0000256" key="4">
    <source>
        <dbReference type="ARBA" id="ARBA00022801"/>
    </source>
</evidence>
<evidence type="ECO:0000256" key="7">
    <source>
        <dbReference type="ARBA" id="ARBA00023277"/>
    </source>
</evidence>
<proteinExistence type="inferred from homology"/>
<dbReference type="InterPro" id="IPR019802">
    <property type="entry name" value="GlycHydrolase_4_CS"/>
</dbReference>
<evidence type="ECO:0000256" key="6">
    <source>
        <dbReference type="ARBA" id="ARBA00023211"/>
    </source>
</evidence>
<dbReference type="EMBL" id="CP141614">
    <property type="protein sequence ID" value="WRP14437.1"/>
    <property type="molecule type" value="Genomic_DNA"/>
</dbReference>
<dbReference type="InterPro" id="IPR015955">
    <property type="entry name" value="Lactate_DH/Glyco_Ohase_4_C"/>
</dbReference>
<keyword evidence="12" id="KW-1185">Reference proteome</keyword>
<protein>
    <recommendedName>
        <fullName evidence="10">Glycosyl hydrolase family 4 C-terminal domain-containing protein</fullName>
    </recommendedName>
</protein>
<dbReference type="InterPro" id="IPR053715">
    <property type="entry name" value="GH4_Enzyme_sf"/>
</dbReference>
<keyword evidence="8 9" id="KW-0326">Glycosidase</keyword>
<evidence type="ECO:0000256" key="3">
    <source>
        <dbReference type="ARBA" id="ARBA00022723"/>
    </source>
</evidence>
<organism evidence="11 12">
    <name type="scientific">Geochorda subterranea</name>
    <dbReference type="NCBI Taxonomy" id="3109564"/>
    <lineage>
        <taxon>Bacteria</taxon>
        <taxon>Bacillati</taxon>
        <taxon>Bacillota</taxon>
        <taxon>Limnochordia</taxon>
        <taxon>Limnochordales</taxon>
        <taxon>Geochordaceae</taxon>
        <taxon>Geochorda</taxon>
    </lineage>
</organism>
<evidence type="ECO:0000256" key="9">
    <source>
        <dbReference type="RuleBase" id="RU361152"/>
    </source>
</evidence>
<evidence type="ECO:0000256" key="5">
    <source>
        <dbReference type="ARBA" id="ARBA00023027"/>
    </source>
</evidence>
<dbReference type="SUPFAM" id="SSF51735">
    <property type="entry name" value="NAD(P)-binding Rossmann-fold domains"/>
    <property type="match status" value="1"/>
</dbReference>
<name>A0ABZ1BQP0_9FIRM</name>
<sequence length="441" mass="48630">MRTTRICIVGGGSYNWGPTLLKDIASKKEVLDGTVVLHDVDPVALDDMARLGRKIMEQAEAGFAVEATTDLRSALAGAEFVVVTITTGGLETMACDLEIPLKYGVYQTVGDTVGPGGLSRALRNIPPMLEIARAMEAVCPDAWLINLTNPMSTLTRAIACSTRIKVVGLCHEVDSTRATLLRMFGARPDELEALVAGINHLPWFVQLRIQGEDGVERVRRHVAEGRPIPLKPDFEERSPFQDHWKVKLALLDVVGYLAGAGDRHVAEFFPYFLKEQTRFGADYDVEMTPIDLRRRRTEAHRERVRAWLREGERVPLGRSREEFSDIIAALEGVSEPVRTVVNLPNVGQIANLPRDVIVETSAVAGPTGIHPISVGELPLPILASVYPHVINQEMTVQAGIRGDRKLALQALINDPLVRDPASARSMLDELLRANARWLPQF</sequence>
<comment type="similarity">
    <text evidence="2 9">Belongs to the glycosyl hydrolase 4 family.</text>
</comment>
<dbReference type="PANTHER" id="PTHR32092">
    <property type="entry name" value="6-PHOSPHO-BETA-GLUCOSIDASE-RELATED"/>
    <property type="match status" value="1"/>
</dbReference>
<dbReference type="Pfam" id="PF02056">
    <property type="entry name" value="Glyco_hydro_4"/>
    <property type="match status" value="1"/>
</dbReference>
<evidence type="ECO:0000256" key="1">
    <source>
        <dbReference type="ARBA" id="ARBA00001936"/>
    </source>
</evidence>
<gene>
    <name evidence="11" type="ORF">VLY81_13595</name>
</gene>
<dbReference type="Gene3D" id="3.90.1820.10">
    <property type="entry name" value="AglA-like glucosidase"/>
    <property type="match status" value="1"/>
</dbReference>
<keyword evidence="3" id="KW-0479">Metal-binding</keyword>
<comment type="cofactor">
    <cofactor evidence="1">
        <name>Mn(2+)</name>
        <dbReference type="ChEBI" id="CHEBI:29035"/>
    </cofactor>
</comment>
<evidence type="ECO:0000256" key="8">
    <source>
        <dbReference type="ARBA" id="ARBA00023295"/>
    </source>
</evidence>
<evidence type="ECO:0000256" key="2">
    <source>
        <dbReference type="ARBA" id="ARBA00010141"/>
    </source>
</evidence>
<keyword evidence="6" id="KW-0464">Manganese</keyword>
<keyword evidence="7" id="KW-0119">Carbohydrate metabolism</keyword>
<evidence type="ECO:0000313" key="12">
    <source>
        <dbReference type="Proteomes" id="UP001333102"/>
    </source>
</evidence>
<keyword evidence="5 9" id="KW-0520">NAD</keyword>
<evidence type="ECO:0000313" key="11">
    <source>
        <dbReference type="EMBL" id="WRP14437.1"/>
    </source>
</evidence>
<dbReference type="PROSITE" id="PS01324">
    <property type="entry name" value="GLYCOSYL_HYDROL_F4"/>
    <property type="match status" value="1"/>
</dbReference>
<comment type="cofactor">
    <cofactor evidence="9">
        <name>NAD(+)</name>
        <dbReference type="ChEBI" id="CHEBI:57540"/>
    </cofactor>
    <text evidence="9">Binds 1 NAD(+) per subunit.</text>
</comment>
<dbReference type="InterPro" id="IPR036291">
    <property type="entry name" value="NAD(P)-bd_dom_sf"/>
</dbReference>
<dbReference type="SUPFAM" id="SSF56327">
    <property type="entry name" value="LDH C-terminal domain-like"/>
    <property type="match status" value="1"/>
</dbReference>
<dbReference type="InterPro" id="IPR001088">
    <property type="entry name" value="Glyco_hydro_4"/>
</dbReference>
<dbReference type="PANTHER" id="PTHR32092:SF2">
    <property type="entry name" value="ALPHA-GALACTURONIDASE"/>
    <property type="match status" value="1"/>
</dbReference>
<dbReference type="InterPro" id="IPR022616">
    <property type="entry name" value="Glyco_hydro_4_C"/>
</dbReference>
<dbReference type="Proteomes" id="UP001333102">
    <property type="component" value="Chromosome"/>
</dbReference>
<dbReference type="RefSeq" id="WP_324668763.1">
    <property type="nucleotide sequence ID" value="NZ_CP141614.1"/>
</dbReference>
<dbReference type="Pfam" id="PF11975">
    <property type="entry name" value="Glyco_hydro_4C"/>
    <property type="match status" value="1"/>
</dbReference>
<reference evidence="12" key="1">
    <citation type="submission" date="2023-12" db="EMBL/GenBank/DDBJ databases">
        <title>Novel isolates from deep terrestrial aquifers shed light on the physiology and ecology of the class Limnochordia.</title>
        <authorList>
            <person name="Karnachuk O.V."/>
            <person name="Lukina A.P."/>
            <person name="Avakyan M.R."/>
            <person name="Kadnikov V."/>
            <person name="Begmatov S."/>
            <person name="Beletsky A.V."/>
            <person name="Mardanov A.V."/>
            <person name="Ravin N.V."/>
        </authorList>
    </citation>
    <scope>NUCLEOTIDE SEQUENCE [LARGE SCALE GENOMIC DNA]</scope>
    <source>
        <strain evidence="12">LN</strain>
    </source>
</reference>
<dbReference type="PRINTS" id="PR00732">
    <property type="entry name" value="GLHYDRLASE4"/>
</dbReference>
<evidence type="ECO:0000259" key="10">
    <source>
        <dbReference type="Pfam" id="PF11975"/>
    </source>
</evidence>
<accession>A0ABZ1BQP0</accession>